<keyword evidence="2" id="KW-0472">Membrane</keyword>
<evidence type="ECO:0000256" key="3">
    <source>
        <dbReference type="SAM" id="SignalP"/>
    </source>
</evidence>
<evidence type="ECO:0000256" key="1">
    <source>
        <dbReference type="SAM" id="Coils"/>
    </source>
</evidence>
<feature type="signal peptide" evidence="3">
    <location>
        <begin position="1"/>
        <end position="24"/>
    </location>
</feature>
<feature type="transmembrane region" description="Helical" evidence="2">
    <location>
        <begin position="176"/>
        <end position="196"/>
    </location>
</feature>
<name>A0A6U6X975_9DINO</name>
<gene>
    <name evidence="4" type="ORF">BRAN1462_LOCUS64344</name>
</gene>
<keyword evidence="3" id="KW-0732">Signal</keyword>
<feature type="coiled-coil region" evidence="1">
    <location>
        <begin position="137"/>
        <end position="164"/>
    </location>
</feature>
<keyword evidence="2" id="KW-0812">Transmembrane</keyword>
<evidence type="ECO:0000313" key="4">
    <source>
        <dbReference type="EMBL" id="CAD9646522.1"/>
    </source>
</evidence>
<accession>A0A6U6X975</accession>
<dbReference type="EMBL" id="HBGW01101762">
    <property type="protein sequence ID" value="CAD9646522.1"/>
    <property type="molecule type" value="Transcribed_RNA"/>
</dbReference>
<organism evidence="4">
    <name type="scientific">Zooxanthella nutricula</name>
    <dbReference type="NCBI Taxonomy" id="1333877"/>
    <lineage>
        <taxon>Eukaryota</taxon>
        <taxon>Sar</taxon>
        <taxon>Alveolata</taxon>
        <taxon>Dinophyceae</taxon>
        <taxon>Peridiniales</taxon>
        <taxon>Peridiniales incertae sedis</taxon>
        <taxon>Zooxanthella</taxon>
    </lineage>
</organism>
<keyword evidence="1" id="KW-0175">Coiled coil</keyword>
<reference evidence="4" key="1">
    <citation type="submission" date="2021-01" db="EMBL/GenBank/DDBJ databases">
        <authorList>
            <person name="Corre E."/>
            <person name="Pelletier E."/>
            <person name="Niang G."/>
            <person name="Scheremetjew M."/>
            <person name="Finn R."/>
            <person name="Kale V."/>
            <person name="Holt S."/>
            <person name="Cochrane G."/>
            <person name="Meng A."/>
            <person name="Brown T."/>
            <person name="Cohen L."/>
        </authorList>
    </citation>
    <scope>NUCLEOTIDE SEQUENCE</scope>
    <source>
        <strain evidence="4">RCC3387</strain>
    </source>
</reference>
<sequence length="204" mass="21872">MAAAGAMGSLARLCLVAFASLVRGGASVRALAVSGEAALAARFPSSAGGSHSLAQVVTLAPAPTNDGSAVTFGQGRTPRPKGQPRGILKRSSFVVDSSDISNIQIPQQPGKEQQLMQEKDKARSAGQSGLIIENNIQARLQQEKDSLQKMIDAYCENLRNTKESTAFKGFRICVKILIPFFIVVLLFLLFLFVQLLSMGKDFKF</sequence>
<keyword evidence="2" id="KW-1133">Transmembrane helix</keyword>
<proteinExistence type="predicted"/>
<evidence type="ECO:0000256" key="2">
    <source>
        <dbReference type="SAM" id="Phobius"/>
    </source>
</evidence>
<dbReference type="AlphaFoldDB" id="A0A6U6X975"/>
<feature type="chain" id="PRO_5030160562" evidence="3">
    <location>
        <begin position="25"/>
        <end position="204"/>
    </location>
</feature>
<protein>
    <submittedName>
        <fullName evidence="4">Uncharacterized protein</fullName>
    </submittedName>
</protein>